<keyword evidence="2" id="KW-0812">Transmembrane</keyword>
<keyword evidence="2" id="KW-0472">Membrane</keyword>
<feature type="compositionally biased region" description="Polar residues" evidence="1">
    <location>
        <begin position="1"/>
        <end position="13"/>
    </location>
</feature>
<organism evidence="3 4">
    <name type="scientific">Microscilla marina ATCC 23134</name>
    <dbReference type="NCBI Taxonomy" id="313606"/>
    <lineage>
        <taxon>Bacteria</taxon>
        <taxon>Pseudomonadati</taxon>
        <taxon>Bacteroidota</taxon>
        <taxon>Cytophagia</taxon>
        <taxon>Cytophagales</taxon>
        <taxon>Microscillaceae</taxon>
        <taxon>Microscilla</taxon>
    </lineage>
</organism>
<evidence type="ECO:0000313" key="3">
    <source>
        <dbReference type="EMBL" id="EAY26709.1"/>
    </source>
</evidence>
<sequence length="184" mass="20808">MITTQQAPKVKTNQQKKTTKTSSQTRQRKTTTRQTKTEKPKASAKKVNPTKADIPLEDVFTANATKGLVLLLIMAFNVTTLRNSFLLVAPKIGFSGNLTLDAWLYGFAMSVLMIIILFHEENWNKAFCPGAIVLYVNALVLTLYMKWFDFMLGEWLAKWLLSGMLILMPVMGMFIVVVMLKVKK</sequence>
<keyword evidence="4" id="KW-1185">Reference proteome</keyword>
<protein>
    <submittedName>
        <fullName evidence="3">Uncharacterized protein</fullName>
    </submittedName>
</protein>
<feature type="transmembrane region" description="Helical" evidence="2">
    <location>
        <begin position="102"/>
        <end position="119"/>
    </location>
</feature>
<evidence type="ECO:0000256" key="2">
    <source>
        <dbReference type="SAM" id="Phobius"/>
    </source>
</evidence>
<feature type="region of interest" description="Disordered" evidence="1">
    <location>
        <begin position="1"/>
        <end position="48"/>
    </location>
</feature>
<feature type="transmembrane region" description="Helical" evidence="2">
    <location>
        <begin position="68"/>
        <end position="90"/>
    </location>
</feature>
<feature type="transmembrane region" description="Helical" evidence="2">
    <location>
        <begin position="159"/>
        <end position="180"/>
    </location>
</feature>
<comment type="caution">
    <text evidence="3">The sequence shown here is derived from an EMBL/GenBank/DDBJ whole genome shotgun (WGS) entry which is preliminary data.</text>
</comment>
<name>A1ZSG1_MICM2</name>
<dbReference type="Proteomes" id="UP000004095">
    <property type="component" value="Unassembled WGS sequence"/>
</dbReference>
<proteinExistence type="predicted"/>
<dbReference type="EMBL" id="AAWS01000031">
    <property type="protein sequence ID" value="EAY26709.1"/>
    <property type="molecule type" value="Genomic_DNA"/>
</dbReference>
<feature type="transmembrane region" description="Helical" evidence="2">
    <location>
        <begin position="126"/>
        <end position="147"/>
    </location>
</feature>
<evidence type="ECO:0000256" key="1">
    <source>
        <dbReference type="SAM" id="MobiDB-lite"/>
    </source>
</evidence>
<dbReference type="AlphaFoldDB" id="A1ZSG1"/>
<gene>
    <name evidence="3" type="ORF">M23134_02960</name>
</gene>
<accession>A1ZSG1</accession>
<keyword evidence="2" id="KW-1133">Transmembrane helix</keyword>
<evidence type="ECO:0000313" key="4">
    <source>
        <dbReference type="Proteomes" id="UP000004095"/>
    </source>
</evidence>
<dbReference type="RefSeq" id="WP_002700464.1">
    <property type="nucleotide sequence ID" value="NZ_AAWS01000031.1"/>
</dbReference>
<reference evidence="3 4" key="1">
    <citation type="submission" date="2007-01" db="EMBL/GenBank/DDBJ databases">
        <authorList>
            <person name="Haygood M."/>
            <person name="Podell S."/>
            <person name="Anderson C."/>
            <person name="Hopkinson B."/>
            <person name="Roe K."/>
            <person name="Barbeau K."/>
            <person name="Gaasterland T."/>
            <person name="Ferriera S."/>
            <person name="Johnson J."/>
            <person name="Kravitz S."/>
            <person name="Beeson K."/>
            <person name="Sutton G."/>
            <person name="Rogers Y.-H."/>
            <person name="Friedman R."/>
            <person name="Frazier M."/>
            <person name="Venter J.C."/>
        </authorList>
    </citation>
    <scope>NUCLEOTIDE SEQUENCE [LARGE SCALE GENOMIC DNA]</scope>
    <source>
        <strain evidence="3 4">ATCC 23134</strain>
    </source>
</reference>